<dbReference type="InterPro" id="IPR036388">
    <property type="entry name" value="WH-like_DNA-bd_sf"/>
</dbReference>
<proteinExistence type="predicted"/>
<comment type="caution">
    <text evidence="5">The sequence shown here is derived from an EMBL/GenBank/DDBJ whole genome shotgun (WGS) entry which is preliminary data.</text>
</comment>
<dbReference type="PROSITE" id="PS50949">
    <property type="entry name" value="HTH_GNTR"/>
    <property type="match status" value="1"/>
</dbReference>
<accession>A0ABQ4U0V7</accession>
<evidence type="ECO:0000313" key="6">
    <source>
        <dbReference type="Proteomes" id="UP001055057"/>
    </source>
</evidence>
<dbReference type="InterPro" id="IPR000524">
    <property type="entry name" value="Tscrpt_reg_HTH_GntR"/>
</dbReference>
<protein>
    <submittedName>
        <fullName evidence="5">D-xylose utilization operon transcriptional repressor</fullName>
    </submittedName>
</protein>
<evidence type="ECO:0000256" key="2">
    <source>
        <dbReference type="ARBA" id="ARBA00023125"/>
    </source>
</evidence>
<dbReference type="SUPFAM" id="SSF48008">
    <property type="entry name" value="GntR ligand-binding domain-like"/>
    <property type="match status" value="1"/>
</dbReference>
<dbReference type="Pfam" id="PF07729">
    <property type="entry name" value="FCD"/>
    <property type="match status" value="1"/>
</dbReference>
<feature type="domain" description="HTH gntR-type" evidence="4">
    <location>
        <begin position="8"/>
        <end position="75"/>
    </location>
</feature>
<dbReference type="InterPro" id="IPR011711">
    <property type="entry name" value="GntR_C"/>
</dbReference>
<dbReference type="Pfam" id="PF00392">
    <property type="entry name" value="GntR"/>
    <property type="match status" value="1"/>
</dbReference>
<keyword evidence="2" id="KW-0238">DNA-binding</keyword>
<keyword evidence="3" id="KW-0804">Transcription</keyword>
<dbReference type="InterPro" id="IPR008920">
    <property type="entry name" value="TF_FadR/GntR_C"/>
</dbReference>
<evidence type="ECO:0000313" key="5">
    <source>
        <dbReference type="EMBL" id="GJE59465.1"/>
    </source>
</evidence>
<evidence type="ECO:0000259" key="4">
    <source>
        <dbReference type="PROSITE" id="PS50949"/>
    </source>
</evidence>
<evidence type="ECO:0000256" key="1">
    <source>
        <dbReference type="ARBA" id="ARBA00023015"/>
    </source>
</evidence>
<keyword evidence="1" id="KW-0805">Transcription regulation</keyword>
<dbReference type="EMBL" id="BPRB01000079">
    <property type="protein sequence ID" value="GJE59465.1"/>
    <property type="molecule type" value="Genomic_DNA"/>
</dbReference>
<gene>
    <name evidence="5" type="primary">gntR_3</name>
    <name evidence="5" type="ORF">MPOCJGCO_1558</name>
</gene>
<evidence type="ECO:0000256" key="3">
    <source>
        <dbReference type="ARBA" id="ARBA00023163"/>
    </source>
</evidence>
<organism evidence="5 6">
    <name type="scientific">Methylobacterium trifolii</name>
    <dbReference type="NCBI Taxonomy" id="1003092"/>
    <lineage>
        <taxon>Bacteria</taxon>
        <taxon>Pseudomonadati</taxon>
        <taxon>Pseudomonadota</taxon>
        <taxon>Alphaproteobacteria</taxon>
        <taxon>Hyphomicrobiales</taxon>
        <taxon>Methylobacteriaceae</taxon>
        <taxon>Methylobacterium</taxon>
    </lineage>
</organism>
<dbReference type="PANTHER" id="PTHR43537">
    <property type="entry name" value="TRANSCRIPTIONAL REGULATOR, GNTR FAMILY"/>
    <property type="match status" value="1"/>
</dbReference>
<sequence>MTGPAHVQTLVEQVYERILLEICEGTLAPNARLIQDELAAAYEVSRQPVQQALMLLRDRGFVADAPKRGVVVTPLDAEVLRDVYEVREVLDGLACRLAAQRASDRARAEGDVLIRQGQEAIASGSVARQITADIAFHRFIYACAGNASVEEAARPHWHFVRRIMGAVLRVERRISSDIWSEHAAILDAIVASDPDRAERLGRDHIARAAKKFAVHVQALQAQAGADQKRRSLAHRAAG</sequence>
<reference evidence="5" key="1">
    <citation type="journal article" date="2021" name="Front. Microbiol.">
        <title>Comprehensive Comparative Genomics and Phenotyping of Methylobacterium Species.</title>
        <authorList>
            <person name="Alessa O."/>
            <person name="Ogura Y."/>
            <person name="Fujitani Y."/>
            <person name="Takami H."/>
            <person name="Hayashi T."/>
            <person name="Sahin N."/>
            <person name="Tani A."/>
        </authorList>
    </citation>
    <scope>NUCLEOTIDE SEQUENCE</scope>
    <source>
        <strain evidence="5">DSM 23632</strain>
    </source>
</reference>
<dbReference type="SUPFAM" id="SSF46785">
    <property type="entry name" value="Winged helix' DNA-binding domain"/>
    <property type="match status" value="1"/>
</dbReference>
<name>A0ABQ4U0V7_9HYPH</name>
<keyword evidence="6" id="KW-1185">Reference proteome</keyword>
<dbReference type="Gene3D" id="1.10.10.10">
    <property type="entry name" value="Winged helix-like DNA-binding domain superfamily/Winged helix DNA-binding domain"/>
    <property type="match status" value="1"/>
</dbReference>
<dbReference type="PANTHER" id="PTHR43537:SF45">
    <property type="entry name" value="GNTR FAMILY REGULATORY PROTEIN"/>
    <property type="match status" value="1"/>
</dbReference>
<dbReference type="Gene3D" id="1.20.120.530">
    <property type="entry name" value="GntR ligand-binding domain-like"/>
    <property type="match status" value="1"/>
</dbReference>
<reference evidence="5" key="2">
    <citation type="submission" date="2021-08" db="EMBL/GenBank/DDBJ databases">
        <authorList>
            <person name="Tani A."/>
            <person name="Ola A."/>
            <person name="Ogura Y."/>
            <person name="Katsura K."/>
            <person name="Hayashi T."/>
        </authorList>
    </citation>
    <scope>NUCLEOTIDE SEQUENCE</scope>
    <source>
        <strain evidence="5">DSM 23632</strain>
    </source>
</reference>
<dbReference type="InterPro" id="IPR036390">
    <property type="entry name" value="WH_DNA-bd_sf"/>
</dbReference>
<dbReference type="SMART" id="SM00895">
    <property type="entry name" value="FCD"/>
    <property type="match status" value="1"/>
</dbReference>
<dbReference type="Proteomes" id="UP001055057">
    <property type="component" value="Unassembled WGS sequence"/>
</dbReference>
<dbReference type="RefSeq" id="WP_238182040.1">
    <property type="nucleotide sequence ID" value="NZ_BPRB01000079.1"/>
</dbReference>
<dbReference type="SMART" id="SM00345">
    <property type="entry name" value="HTH_GNTR"/>
    <property type="match status" value="1"/>
</dbReference>